<keyword evidence="9" id="KW-0464">Manganese</keyword>
<keyword evidence="13" id="KW-1185">Reference proteome</keyword>
<evidence type="ECO:0000256" key="6">
    <source>
        <dbReference type="ARBA" id="ARBA00022840"/>
    </source>
</evidence>
<dbReference type="EMBL" id="JAGGKG010000024">
    <property type="protein sequence ID" value="MBP1907252.1"/>
    <property type="molecule type" value="Genomic_DNA"/>
</dbReference>
<dbReference type="Gene3D" id="3.30.1490.20">
    <property type="entry name" value="ATP-grasp fold, A domain"/>
    <property type="match status" value="1"/>
</dbReference>
<dbReference type="PROSITE" id="PS50975">
    <property type="entry name" value="ATP_GRASP"/>
    <property type="match status" value="1"/>
</dbReference>
<evidence type="ECO:0000313" key="13">
    <source>
        <dbReference type="Proteomes" id="UP001519272"/>
    </source>
</evidence>
<dbReference type="NCBIfam" id="TIGR00768">
    <property type="entry name" value="rimK_fam"/>
    <property type="match status" value="1"/>
</dbReference>
<dbReference type="Gene3D" id="3.40.50.20">
    <property type="match status" value="1"/>
</dbReference>
<evidence type="ECO:0000313" key="12">
    <source>
        <dbReference type="EMBL" id="MBP1907252.1"/>
    </source>
</evidence>
<keyword evidence="8" id="KW-0648">Protein biosynthesis</keyword>
<keyword evidence="5 10" id="KW-0547">Nucleotide-binding</keyword>
<dbReference type="PANTHER" id="PTHR21621">
    <property type="entry name" value="RIBOSOMAL PROTEIN S6 MODIFICATION PROTEIN"/>
    <property type="match status" value="1"/>
</dbReference>
<feature type="domain" description="ATP-grasp" evidence="11">
    <location>
        <begin position="98"/>
        <end position="282"/>
    </location>
</feature>
<dbReference type="PANTHER" id="PTHR21621:SF2">
    <property type="entry name" value="COENZYME GAMMA-F420-2:ALPHA-L-GLUTAMATE LIGASE"/>
    <property type="match status" value="1"/>
</dbReference>
<evidence type="ECO:0000256" key="4">
    <source>
        <dbReference type="ARBA" id="ARBA00022723"/>
    </source>
</evidence>
<keyword evidence="7" id="KW-0460">Magnesium</keyword>
<evidence type="ECO:0000256" key="10">
    <source>
        <dbReference type="PROSITE-ProRule" id="PRU00409"/>
    </source>
</evidence>
<evidence type="ECO:0000259" key="11">
    <source>
        <dbReference type="PROSITE" id="PS50975"/>
    </source>
</evidence>
<reference evidence="12 13" key="1">
    <citation type="submission" date="2021-03" db="EMBL/GenBank/DDBJ databases">
        <title>Genomic Encyclopedia of Type Strains, Phase IV (KMG-IV): sequencing the most valuable type-strain genomes for metagenomic binning, comparative biology and taxonomic classification.</title>
        <authorList>
            <person name="Goeker M."/>
        </authorList>
    </citation>
    <scope>NUCLEOTIDE SEQUENCE [LARGE SCALE GENOMIC DNA]</scope>
    <source>
        <strain evidence="12 13">DSM 14349</strain>
    </source>
</reference>
<keyword evidence="6 10" id="KW-0067">ATP-binding</keyword>
<comment type="cofactor">
    <cofactor evidence="1">
        <name>Mn(2+)</name>
        <dbReference type="ChEBI" id="CHEBI:29035"/>
    </cofactor>
</comment>
<dbReference type="RefSeq" id="WP_342453982.1">
    <property type="nucleotide sequence ID" value="NZ_JAGGKG010000024.1"/>
</dbReference>
<dbReference type="Proteomes" id="UP001519272">
    <property type="component" value="Unassembled WGS sequence"/>
</dbReference>
<dbReference type="Pfam" id="PF18030">
    <property type="entry name" value="Rimk_N"/>
    <property type="match status" value="1"/>
</dbReference>
<accession>A0ABS4FXE6</accession>
<evidence type="ECO:0000256" key="7">
    <source>
        <dbReference type="ARBA" id="ARBA00022842"/>
    </source>
</evidence>
<dbReference type="InterPro" id="IPR013815">
    <property type="entry name" value="ATP_grasp_subdomain_1"/>
</dbReference>
<dbReference type="InterPro" id="IPR004666">
    <property type="entry name" value="Rp_bS6_RimK/Lys_biosynth_LsyX"/>
</dbReference>
<gene>
    <name evidence="12" type="ORF">J2Z32_003927</name>
</gene>
<evidence type="ECO:0000256" key="2">
    <source>
        <dbReference type="ARBA" id="ARBA00001946"/>
    </source>
</evidence>
<evidence type="ECO:0000256" key="3">
    <source>
        <dbReference type="ARBA" id="ARBA00022598"/>
    </source>
</evidence>
<dbReference type="GO" id="GO:0043774">
    <property type="term" value="F:coenzyme F420-2 alpha-glutamyl ligase activity"/>
    <property type="evidence" value="ECO:0007669"/>
    <property type="project" value="UniProtKB-EC"/>
</dbReference>
<dbReference type="Gene3D" id="3.30.470.20">
    <property type="entry name" value="ATP-grasp fold, B domain"/>
    <property type="match status" value="1"/>
</dbReference>
<dbReference type="SUPFAM" id="SSF56059">
    <property type="entry name" value="Glutathione synthetase ATP-binding domain-like"/>
    <property type="match status" value="1"/>
</dbReference>
<dbReference type="Pfam" id="PF08443">
    <property type="entry name" value="RimK"/>
    <property type="match status" value="1"/>
</dbReference>
<evidence type="ECO:0000256" key="1">
    <source>
        <dbReference type="ARBA" id="ARBA00001936"/>
    </source>
</evidence>
<name>A0ABS4FXE6_9BACL</name>
<sequence>MKAETFEIDRFVEVAQEQDIEIRVLAPEQFELIVTRDDRKSVLVDGEVLPLPDFVLPRMGAGTNYFGLALIRHLERLGVRTFNSSQSIDTVKDKLYTLQILAEHNLPVPKTILIRSKVDVELVEKHLGFPAVVKTISGSQGSGVFLAETKSKFIDLVEMINAYKENATMIIQEFVESSRGMDLRVITIGGRAVAAMKRTSGNDSFKANYSRGGFVEPFEMNPEVEWLALETSRLLNLDIAGIDLLFDGEHYKICEANSSPGFEGLESCCNVNIADEIYNFLRVRLNRF</sequence>
<dbReference type="InterPro" id="IPR013651">
    <property type="entry name" value="ATP-grasp_RimK-type"/>
</dbReference>
<dbReference type="InterPro" id="IPR011761">
    <property type="entry name" value="ATP-grasp"/>
</dbReference>
<keyword evidence="4" id="KW-0479">Metal-binding</keyword>
<protein>
    <submittedName>
        <fullName evidence="12">Gamma-F420-2:alpha-L-glutamate ligase</fullName>
        <ecNumber evidence="12">6.3.2.32</ecNumber>
    </submittedName>
</protein>
<proteinExistence type="predicted"/>
<keyword evidence="3 12" id="KW-0436">Ligase</keyword>
<evidence type="ECO:0000256" key="5">
    <source>
        <dbReference type="ARBA" id="ARBA00022741"/>
    </source>
</evidence>
<evidence type="ECO:0000256" key="9">
    <source>
        <dbReference type="ARBA" id="ARBA00023211"/>
    </source>
</evidence>
<evidence type="ECO:0000256" key="8">
    <source>
        <dbReference type="ARBA" id="ARBA00022917"/>
    </source>
</evidence>
<comment type="cofactor">
    <cofactor evidence="2">
        <name>Mg(2+)</name>
        <dbReference type="ChEBI" id="CHEBI:18420"/>
    </cofactor>
</comment>
<organism evidence="12 13">
    <name type="scientific">Paenibacillus turicensis</name>
    <dbReference type="NCBI Taxonomy" id="160487"/>
    <lineage>
        <taxon>Bacteria</taxon>
        <taxon>Bacillati</taxon>
        <taxon>Bacillota</taxon>
        <taxon>Bacilli</taxon>
        <taxon>Bacillales</taxon>
        <taxon>Paenibacillaceae</taxon>
        <taxon>Paenibacillus</taxon>
    </lineage>
</organism>
<dbReference type="InterPro" id="IPR041107">
    <property type="entry name" value="Rimk_N"/>
</dbReference>
<comment type="caution">
    <text evidence="12">The sequence shown here is derived from an EMBL/GenBank/DDBJ whole genome shotgun (WGS) entry which is preliminary data.</text>
</comment>
<dbReference type="EC" id="6.3.2.32" evidence="12"/>